<protein>
    <submittedName>
        <fullName evidence="1">Uncharacterized protein</fullName>
    </submittedName>
</protein>
<comment type="caution">
    <text evidence="1">The sequence shown here is derived from an EMBL/GenBank/DDBJ whole genome shotgun (WGS) entry which is preliminary data.</text>
</comment>
<keyword evidence="2" id="KW-1185">Reference proteome</keyword>
<organism evidence="1 2">
    <name type="scientific">Eumeta variegata</name>
    <name type="common">Bagworm moth</name>
    <name type="synonym">Eumeta japonica</name>
    <dbReference type="NCBI Taxonomy" id="151549"/>
    <lineage>
        <taxon>Eukaryota</taxon>
        <taxon>Metazoa</taxon>
        <taxon>Ecdysozoa</taxon>
        <taxon>Arthropoda</taxon>
        <taxon>Hexapoda</taxon>
        <taxon>Insecta</taxon>
        <taxon>Pterygota</taxon>
        <taxon>Neoptera</taxon>
        <taxon>Endopterygota</taxon>
        <taxon>Lepidoptera</taxon>
        <taxon>Glossata</taxon>
        <taxon>Ditrysia</taxon>
        <taxon>Tineoidea</taxon>
        <taxon>Psychidae</taxon>
        <taxon>Oiketicinae</taxon>
        <taxon>Eumeta</taxon>
    </lineage>
</organism>
<sequence length="169" mass="18397">MIHHTPTESGRKVAAFAVSFRPVSERSGGPFPFSPPCINSIPSIRYPIPSQEAGNVLAGDASASSVSPPDDFKTGRNSFNPGRVAGYLCLLNFLSCRVHTVLRSFLPSRIAYVGPVIGRLWPFDPLASPFRHFSQTLLYKCVAIVNKLQKIAGISFALQRVTQMYGSIS</sequence>
<dbReference type="EMBL" id="BGZK01001715">
    <property type="protein sequence ID" value="GBP85065.1"/>
    <property type="molecule type" value="Genomic_DNA"/>
</dbReference>
<evidence type="ECO:0000313" key="2">
    <source>
        <dbReference type="Proteomes" id="UP000299102"/>
    </source>
</evidence>
<accession>A0A4C1ZEN5</accession>
<reference evidence="1 2" key="1">
    <citation type="journal article" date="2019" name="Commun. Biol.">
        <title>The bagworm genome reveals a unique fibroin gene that provides high tensile strength.</title>
        <authorList>
            <person name="Kono N."/>
            <person name="Nakamura H."/>
            <person name="Ohtoshi R."/>
            <person name="Tomita M."/>
            <person name="Numata K."/>
            <person name="Arakawa K."/>
        </authorList>
    </citation>
    <scope>NUCLEOTIDE SEQUENCE [LARGE SCALE GENOMIC DNA]</scope>
</reference>
<proteinExistence type="predicted"/>
<dbReference type="Proteomes" id="UP000299102">
    <property type="component" value="Unassembled WGS sequence"/>
</dbReference>
<dbReference type="AlphaFoldDB" id="A0A4C1ZEN5"/>
<name>A0A4C1ZEN5_EUMVA</name>
<gene>
    <name evidence="1" type="ORF">EVAR_59819_1</name>
</gene>
<evidence type="ECO:0000313" key="1">
    <source>
        <dbReference type="EMBL" id="GBP85065.1"/>
    </source>
</evidence>